<accession>A0AAD4HFR8</accession>
<organism evidence="1 2">
    <name type="scientific">Suillus fuscotomentosus</name>
    <dbReference type="NCBI Taxonomy" id="1912939"/>
    <lineage>
        <taxon>Eukaryota</taxon>
        <taxon>Fungi</taxon>
        <taxon>Dikarya</taxon>
        <taxon>Basidiomycota</taxon>
        <taxon>Agaricomycotina</taxon>
        <taxon>Agaricomycetes</taxon>
        <taxon>Agaricomycetidae</taxon>
        <taxon>Boletales</taxon>
        <taxon>Suillineae</taxon>
        <taxon>Suillaceae</taxon>
        <taxon>Suillus</taxon>
    </lineage>
</organism>
<protein>
    <submittedName>
        <fullName evidence="1">Uncharacterized protein</fullName>
    </submittedName>
</protein>
<evidence type="ECO:0000313" key="2">
    <source>
        <dbReference type="Proteomes" id="UP001195769"/>
    </source>
</evidence>
<gene>
    <name evidence="1" type="ORF">F5891DRAFT_700958</name>
</gene>
<comment type="caution">
    <text evidence="1">The sequence shown here is derived from an EMBL/GenBank/DDBJ whole genome shotgun (WGS) entry which is preliminary data.</text>
</comment>
<evidence type="ECO:0000313" key="1">
    <source>
        <dbReference type="EMBL" id="KAG1894943.1"/>
    </source>
</evidence>
<proteinExistence type="predicted"/>
<dbReference type="Proteomes" id="UP001195769">
    <property type="component" value="Unassembled WGS sequence"/>
</dbReference>
<dbReference type="RefSeq" id="XP_041220519.1">
    <property type="nucleotide sequence ID" value="XM_041372859.1"/>
</dbReference>
<name>A0AAD4HFR8_9AGAM</name>
<dbReference type="GeneID" id="64667157"/>
<reference evidence="1" key="1">
    <citation type="journal article" date="2020" name="New Phytol.">
        <title>Comparative genomics reveals dynamic genome evolution in host specialist ectomycorrhizal fungi.</title>
        <authorList>
            <person name="Lofgren L.A."/>
            <person name="Nguyen N.H."/>
            <person name="Vilgalys R."/>
            <person name="Ruytinx J."/>
            <person name="Liao H.L."/>
            <person name="Branco S."/>
            <person name="Kuo A."/>
            <person name="LaButti K."/>
            <person name="Lipzen A."/>
            <person name="Andreopoulos W."/>
            <person name="Pangilinan J."/>
            <person name="Riley R."/>
            <person name="Hundley H."/>
            <person name="Na H."/>
            <person name="Barry K."/>
            <person name="Grigoriev I.V."/>
            <person name="Stajich J.E."/>
            <person name="Kennedy P.G."/>
        </authorList>
    </citation>
    <scope>NUCLEOTIDE SEQUENCE</scope>
    <source>
        <strain evidence="1">FC203</strain>
    </source>
</reference>
<dbReference type="EMBL" id="JABBWK010000073">
    <property type="protein sequence ID" value="KAG1894943.1"/>
    <property type="molecule type" value="Genomic_DNA"/>
</dbReference>
<sequence>MLTKLWKGLTEALVRDSCPWDPQSTGHADLLEPTSYHDSNSTPVLLQADGWITGPNHRLLFWVPPSSRRGLHTPWTVLVIPRGYPELDLSRMAHGTRWSSCRDAST</sequence>
<keyword evidence="2" id="KW-1185">Reference proteome</keyword>
<dbReference type="AlphaFoldDB" id="A0AAD4HFR8"/>